<evidence type="ECO:0000313" key="2">
    <source>
        <dbReference type="Proteomes" id="UP000010366"/>
    </source>
</evidence>
<dbReference type="HOGENOM" id="CLU_2567607_0_0_3"/>
<reference evidence="1 2" key="1">
    <citation type="submission" date="2012-05" db="EMBL/GenBank/DDBJ databases">
        <title>Finished chromosome of genome of Chamaesiphon sp. PCC 6605.</title>
        <authorList>
            <consortium name="US DOE Joint Genome Institute"/>
            <person name="Gugger M."/>
            <person name="Coursin T."/>
            <person name="Rippka R."/>
            <person name="Tandeau De Marsac N."/>
            <person name="Huntemann M."/>
            <person name="Wei C.-L."/>
            <person name="Han J."/>
            <person name="Detter J.C."/>
            <person name="Han C."/>
            <person name="Tapia R."/>
            <person name="Chen A."/>
            <person name="Kyrpides N."/>
            <person name="Mavromatis K."/>
            <person name="Markowitz V."/>
            <person name="Szeto E."/>
            <person name="Ivanova N."/>
            <person name="Pagani I."/>
            <person name="Pati A."/>
            <person name="Goodwin L."/>
            <person name="Nordberg H.P."/>
            <person name="Cantor M.N."/>
            <person name="Hua S.X."/>
            <person name="Woyke T."/>
            <person name="Kerfeld C.A."/>
        </authorList>
    </citation>
    <scope>NUCLEOTIDE SEQUENCE [LARGE SCALE GENOMIC DNA]</scope>
    <source>
        <strain evidence="2">ATCC 27169 / PCC 6605</strain>
    </source>
</reference>
<evidence type="ECO:0000313" key="1">
    <source>
        <dbReference type="EMBL" id="AFY95922.1"/>
    </source>
</evidence>
<dbReference type="OrthoDB" id="571432at2"/>
<sequence>MTQSIAIIEAITTIIEPERRFDLTRNEEPDVFREWQENLPQLTATDLYFIGRFTKSLYLSSIDKNITSDRTSRAMNIYRFR</sequence>
<dbReference type="AlphaFoldDB" id="K9ULE8"/>
<dbReference type="RefSeq" id="WP_015162010.1">
    <property type="nucleotide sequence ID" value="NC_019697.1"/>
</dbReference>
<gene>
    <name evidence="1" type="ORF">Cha6605_5016</name>
</gene>
<dbReference type="Proteomes" id="UP000010366">
    <property type="component" value="Chromosome"/>
</dbReference>
<dbReference type="STRING" id="1173020.Cha6605_5016"/>
<dbReference type="KEGG" id="cmp:Cha6605_5016"/>
<organism evidence="1 2">
    <name type="scientific">Chamaesiphon minutus (strain ATCC 27169 / PCC 6605)</name>
    <dbReference type="NCBI Taxonomy" id="1173020"/>
    <lineage>
        <taxon>Bacteria</taxon>
        <taxon>Bacillati</taxon>
        <taxon>Cyanobacteriota</taxon>
        <taxon>Cyanophyceae</taxon>
        <taxon>Gomontiellales</taxon>
        <taxon>Chamaesiphonaceae</taxon>
        <taxon>Chamaesiphon</taxon>
    </lineage>
</organism>
<keyword evidence="2" id="KW-1185">Reference proteome</keyword>
<name>K9ULE8_CHAP6</name>
<proteinExistence type="predicted"/>
<dbReference type="EMBL" id="CP003600">
    <property type="protein sequence ID" value="AFY95922.1"/>
    <property type="molecule type" value="Genomic_DNA"/>
</dbReference>
<protein>
    <submittedName>
        <fullName evidence="1">Uncharacterized protein</fullName>
    </submittedName>
</protein>
<accession>K9ULE8</accession>